<feature type="domain" description="ABC transmembrane type-2" evidence="10">
    <location>
        <begin position="53"/>
        <end position="284"/>
    </location>
</feature>
<keyword evidence="2" id="KW-0813">Transport</keyword>
<gene>
    <name evidence="11" type="ORF">UFOPK3522_01500</name>
    <name evidence="12" type="ORF">UFOPK4175_00717</name>
</gene>
<feature type="transmembrane region" description="Helical" evidence="9">
    <location>
        <begin position="86"/>
        <end position="105"/>
    </location>
</feature>
<evidence type="ECO:0000313" key="12">
    <source>
        <dbReference type="EMBL" id="CAB5034776.1"/>
    </source>
</evidence>
<sequence length="292" mass="31924">MTGQEAAAATAVTPTGREVTGPTSMGTDPRRFWHLAWTLATTEFKLRFFGSVLGYFWQLMRPLLLFAVLYAVFVGILNTGGDQPMFGVALLLGIVVFQFFADSTISSIRSLMNRENLVRKIDFPRAAIPVSCVLQAIFNFGLNLIPVFIFLFAAGGSVSVRWLELPLVLAMLIVFVTGLSLLLSALFVSFRDVEPIWEVLAQALFYGTPILYSLSVVIDKVSLTAAQIMLANPLAAAIQQLRHALVDLSYQSPGQVFGSTAGDLIPIGISVLIFIVGALYFRRMAPLIAERL</sequence>
<dbReference type="EMBL" id="CAFBPX010000115">
    <property type="protein sequence ID" value="CAB5034776.1"/>
    <property type="molecule type" value="Genomic_DNA"/>
</dbReference>
<feature type="transmembrane region" description="Helical" evidence="9">
    <location>
        <begin position="126"/>
        <end position="153"/>
    </location>
</feature>
<accession>A0A6J5ZXP9</accession>
<evidence type="ECO:0000256" key="7">
    <source>
        <dbReference type="ARBA" id="ARBA00023136"/>
    </source>
</evidence>
<keyword evidence="5 9" id="KW-0812">Transmembrane</keyword>
<feature type="transmembrane region" description="Helical" evidence="9">
    <location>
        <begin position="63"/>
        <end position="80"/>
    </location>
</feature>
<keyword evidence="3" id="KW-1003">Cell membrane</keyword>
<evidence type="ECO:0000256" key="2">
    <source>
        <dbReference type="ARBA" id="ARBA00022448"/>
    </source>
</evidence>
<keyword evidence="6 9" id="KW-1133">Transmembrane helix</keyword>
<dbReference type="PANTHER" id="PTHR30413:SF8">
    <property type="entry name" value="TRANSPORT PERMEASE PROTEIN"/>
    <property type="match status" value="1"/>
</dbReference>
<keyword evidence="4" id="KW-0997">Cell inner membrane</keyword>
<dbReference type="AlphaFoldDB" id="A0A6J5ZXP9"/>
<feature type="transmembrane region" description="Helical" evidence="9">
    <location>
        <begin position="165"/>
        <end position="187"/>
    </location>
</feature>
<feature type="region of interest" description="Disordered" evidence="8">
    <location>
        <begin position="1"/>
        <end position="25"/>
    </location>
</feature>
<evidence type="ECO:0000259" key="10">
    <source>
        <dbReference type="PROSITE" id="PS51012"/>
    </source>
</evidence>
<dbReference type="GO" id="GO:0140359">
    <property type="term" value="F:ABC-type transporter activity"/>
    <property type="evidence" value="ECO:0007669"/>
    <property type="project" value="InterPro"/>
</dbReference>
<feature type="transmembrane region" description="Helical" evidence="9">
    <location>
        <begin position="199"/>
        <end position="218"/>
    </location>
</feature>
<reference evidence="11" key="1">
    <citation type="submission" date="2020-05" db="EMBL/GenBank/DDBJ databases">
        <authorList>
            <person name="Chiriac C."/>
            <person name="Salcher M."/>
            <person name="Ghai R."/>
            <person name="Kavagutti S V."/>
        </authorList>
    </citation>
    <scope>NUCLEOTIDE SEQUENCE</scope>
</reference>
<evidence type="ECO:0000256" key="6">
    <source>
        <dbReference type="ARBA" id="ARBA00022989"/>
    </source>
</evidence>
<dbReference type="PROSITE" id="PS51012">
    <property type="entry name" value="ABC_TM2"/>
    <property type="match status" value="1"/>
</dbReference>
<feature type="transmembrane region" description="Helical" evidence="9">
    <location>
        <begin position="264"/>
        <end position="281"/>
    </location>
</feature>
<dbReference type="Pfam" id="PF01061">
    <property type="entry name" value="ABC2_membrane"/>
    <property type="match status" value="1"/>
</dbReference>
<keyword evidence="7 9" id="KW-0472">Membrane</keyword>
<dbReference type="GO" id="GO:0005886">
    <property type="term" value="C:plasma membrane"/>
    <property type="evidence" value="ECO:0007669"/>
    <property type="project" value="UniProtKB-SubCell"/>
</dbReference>
<evidence type="ECO:0000256" key="3">
    <source>
        <dbReference type="ARBA" id="ARBA00022475"/>
    </source>
</evidence>
<evidence type="ECO:0000313" key="11">
    <source>
        <dbReference type="EMBL" id="CAB4346865.1"/>
    </source>
</evidence>
<dbReference type="EMBL" id="CAESAO010000173">
    <property type="protein sequence ID" value="CAB4346865.1"/>
    <property type="molecule type" value="Genomic_DNA"/>
</dbReference>
<protein>
    <submittedName>
        <fullName evidence="11">Unannotated protein</fullName>
    </submittedName>
</protein>
<name>A0A6J5ZXP9_9ZZZZ</name>
<evidence type="ECO:0000256" key="4">
    <source>
        <dbReference type="ARBA" id="ARBA00022519"/>
    </source>
</evidence>
<evidence type="ECO:0000256" key="5">
    <source>
        <dbReference type="ARBA" id="ARBA00022692"/>
    </source>
</evidence>
<evidence type="ECO:0000256" key="1">
    <source>
        <dbReference type="ARBA" id="ARBA00004429"/>
    </source>
</evidence>
<evidence type="ECO:0000256" key="8">
    <source>
        <dbReference type="SAM" id="MobiDB-lite"/>
    </source>
</evidence>
<comment type="subcellular location">
    <subcellularLocation>
        <location evidence="1">Cell inner membrane</location>
        <topology evidence="1">Multi-pass membrane protein</topology>
    </subcellularLocation>
</comment>
<dbReference type="InterPro" id="IPR013525">
    <property type="entry name" value="ABC2_TM"/>
</dbReference>
<organism evidence="11">
    <name type="scientific">freshwater metagenome</name>
    <dbReference type="NCBI Taxonomy" id="449393"/>
    <lineage>
        <taxon>unclassified sequences</taxon>
        <taxon>metagenomes</taxon>
        <taxon>ecological metagenomes</taxon>
    </lineage>
</organism>
<dbReference type="InterPro" id="IPR047817">
    <property type="entry name" value="ABC2_TM_bact-type"/>
</dbReference>
<proteinExistence type="predicted"/>
<evidence type="ECO:0000256" key="9">
    <source>
        <dbReference type="SAM" id="Phobius"/>
    </source>
</evidence>
<dbReference type="PANTHER" id="PTHR30413">
    <property type="entry name" value="INNER MEMBRANE TRANSPORT PERMEASE"/>
    <property type="match status" value="1"/>
</dbReference>
<dbReference type="GO" id="GO:0015920">
    <property type="term" value="P:lipopolysaccharide transport"/>
    <property type="evidence" value="ECO:0007669"/>
    <property type="project" value="TreeGrafter"/>
</dbReference>